<name>A0A0F6U0C5_CITAM</name>
<accession>A0A0F6U0C5</accession>
<sequence>MSASEDKVIYAAEYVRMSTEHQKYSQDNQSAYIHEYAARHNIVIKHSYNDAGKSGLNLSGRVGLQSLLDDVINHRINISVVLVYDVSRFGRFQDTDEAGHYSHLIQQNGVRIIYCAEPFSDDNQEMKMLGLAFSRYGAASYSRNLSEKVFLGQANLIRKGFHQGGMPGYGLRRMLIDENRVEKGKLEFGQRKSIQTDRVILVPGPENEVNIVNKIFDMFNLEAKPERVIASELNRNKIIADNDTEWTRGKIHQILTNEKYIGNNVYNKKSFKLKKKHVINPEDKWIRYDGAYEPIVSVEKFNLAREIIKNRSIVLSEDELLEKLHSLLIKKGRLSGLLIDEEELLPSSSVYRARFGSLLRVYQLVGYNPKEDYSWLETKKYLQGINRKISDSLIENIYLSDGWVSDTCDNGLLNINDEFTLFIQAIRCQKKQTGGLRWKINFHHTLTPDISIAARMDSLNTSIIDYYIFPSIDLLLNDKELKEQNHFSFDMYRFDDLHPLYRLVKRTKLKEIIDEPKR</sequence>
<dbReference type="KEGG" id="cama:F384_12535"/>
<feature type="domain" description="Resolvase/invertase-type recombinase catalytic" evidence="1">
    <location>
        <begin position="10"/>
        <end position="160"/>
    </location>
</feature>
<proteinExistence type="predicted"/>
<evidence type="ECO:0000259" key="1">
    <source>
        <dbReference type="PROSITE" id="PS51736"/>
    </source>
</evidence>
<dbReference type="PANTHER" id="PTHR30461:SF23">
    <property type="entry name" value="DNA RECOMBINASE-RELATED"/>
    <property type="match status" value="1"/>
</dbReference>
<dbReference type="InterPro" id="IPR011109">
    <property type="entry name" value="DNA_bind_recombinase_dom"/>
</dbReference>
<dbReference type="Proteomes" id="UP000034085">
    <property type="component" value="Chromosome"/>
</dbReference>
<organism evidence="2 3">
    <name type="scientific">Citrobacter amalonaticus Y19</name>
    <dbReference type="NCBI Taxonomy" id="1261127"/>
    <lineage>
        <taxon>Bacteria</taxon>
        <taxon>Pseudomonadati</taxon>
        <taxon>Pseudomonadota</taxon>
        <taxon>Gammaproteobacteria</taxon>
        <taxon>Enterobacterales</taxon>
        <taxon>Enterobacteriaceae</taxon>
        <taxon>Citrobacter</taxon>
    </lineage>
</organism>
<evidence type="ECO:0000313" key="3">
    <source>
        <dbReference type="Proteomes" id="UP000034085"/>
    </source>
</evidence>
<dbReference type="InterPro" id="IPR050639">
    <property type="entry name" value="SSR_resolvase"/>
</dbReference>
<dbReference type="PATRIC" id="fig|1261127.3.peg.2622"/>
<dbReference type="InterPro" id="IPR038109">
    <property type="entry name" value="DNA_bind_recomb_sf"/>
</dbReference>
<evidence type="ECO:0000313" key="2">
    <source>
        <dbReference type="EMBL" id="AKE61936.1"/>
    </source>
</evidence>
<dbReference type="SMART" id="SM00857">
    <property type="entry name" value="Resolvase"/>
    <property type="match status" value="1"/>
</dbReference>
<dbReference type="Gene3D" id="3.40.50.1390">
    <property type="entry name" value="Resolvase, N-terminal catalytic domain"/>
    <property type="match status" value="1"/>
</dbReference>
<dbReference type="AlphaFoldDB" id="A0A0F6U0C5"/>
<gene>
    <name evidence="2" type="ORF">F384_12535</name>
</gene>
<dbReference type="EMBL" id="CP011132">
    <property type="protein sequence ID" value="AKE61936.1"/>
    <property type="molecule type" value="Genomic_DNA"/>
</dbReference>
<dbReference type="Pfam" id="PF07508">
    <property type="entry name" value="Recombinase"/>
    <property type="match status" value="1"/>
</dbReference>
<dbReference type="GO" id="GO:0000150">
    <property type="term" value="F:DNA strand exchange activity"/>
    <property type="evidence" value="ECO:0007669"/>
    <property type="project" value="InterPro"/>
</dbReference>
<dbReference type="GO" id="GO:0003677">
    <property type="term" value="F:DNA binding"/>
    <property type="evidence" value="ECO:0007669"/>
    <property type="project" value="InterPro"/>
</dbReference>
<dbReference type="CDD" id="cd00338">
    <property type="entry name" value="Ser_Recombinase"/>
    <property type="match status" value="1"/>
</dbReference>
<dbReference type="Pfam" id="PF00239">
    <property type="entry name" value="Resolvase"/>
    <property type="match status" value="1"/>
</dbReference>
<reference evidence="2 3" key="1">
    <citation type="journal article" date="2013" name="Appl. Microbiol. Biotechnol.">
        <title>Glycerol assimilation and production of 1,3-propanediol by Citrobacter amalonaticus Y19.</title>
        <authorList>
            <person name="Ainala S.K."/>
            <person name="Ashok S."/>
            <person name="Ko Y."/>
            <person name="Park S."/>
        </authorList>
    </citation>
    <scope>NUCLEOTIDE SEQUENCE [LARGE SCALE GENOMIC DNA]</scope>
    <source>
        <strain evidence="2 3">Y19</strain>
    </source>
</reference>
<dbReference type="InterPro" id="IPR006119">
    <property type="entry name" value="Resolv_N"/>
</dbReference>
<dbReference type="Gene3D" id="3.90.1750.20">
    <property type="entry name" value="Putative Large Serine Recombinase, Chain B, Domain 2"/>
    <property type="match status" value="1"/>
</dbReference>
<dbReference type="PROSITE" id="PS51736">
    <property type="entry name" value="RECOMBINASES_3"/>
    <property type="match status" value="1"/>
</dbReference>
<protein>
    <submittedName>
        <fullName evidence="2">Recombinase</fullName>
    </submittedName>
</protein>
<dbReference type="SUPFAM" id="SSF53041">
    <property type="entry name" value="Resolvase-like"/>
    <property type="match status" value="1"/>
</dbReference>
<dbReference type="PANTHER" id="PTHR30461">
    <property type="entry name" value="DNA-INVERTASE FROM LAMBDOID PROPHAGE"/>
    <property type="match status" value="1"/>
</dbReference>
<dbReference type="HOGENOM" id="CLU_522558_0_0_6"/>
<dbReference type="InterPro" id="IPR036162">
    <property type="entry name" value="Resolvase-like_N_sf"/>
</dbReference>